<protein>
    <submittedName>
        <fullName evidence="1">Uncharacterized protein</fullName>
    </submittedName>
</protein>
<dbReference type="Gene3D" id="3.40.430.10">
    <property type="entry name" value="Dihydrofolate Reductase, subunit A"/>
    <property type="match status" value="1"/>
</dbReference>
<dbReference type="EMBL" id="JAYGJQ010000001">
    <property type="protein sequence ID" value="MEA9355857.1"/>
    <property type="molecule type" value="Genomic_DNA"/>
</dbReference>
<dbReference type="InterPro" id="IPR024072">
    <property type="entry name" value="DHFR-like_dom_sf"/>
</dbReference>
<reference evidence="1 2" key="1">
    <citation type="submission" date="2023-11" db="EMBL/GenBank/DDBJ databases">
        <title>A Novel Polar Bacteriovorax (B. antarcticus) Isolated from the Biocrust in Antarctica.</title>
        <authorList>
            <person name="Mun W."/>
            <person name="Choi S.Y."/>
            <person name="Mitchell R.J."/>
        </authorList>
    </citation>
    <scope>NUCLEOTIDE SEQUENCE [LARGE SCALE GENOMIC DNA]</scope>
    <source>
        <strain evidence="1 2">PP10</strain>
    </source>
</reference>
<proteinExistence type="predicted"/>
<evidence type="ECO:0000313" key="1">
    <source>
        <dbReference type="EMBL" id="MEA9355857.1"/>
    </source>
</evidence>
<dbReference type="RefSeq" id="WP_323575487.1">
    <property type="nucleotide sequence ID" value="NZ_JAYGJQ010000001.1"/>
</dbReference>
<gene>
    <name evidence="1" type="ORF">SHI21_06585</name>
</gene>
<organism evidence="1 2">
    <name type="scientific">Bacteriovorax antarcticus</name>
    <dbReference type="NCBI Taxonomy" id="3088717"/>
    <lineage>
        <taxon>Bacteria</taxon>
        <taxon>Pseudomonadati</taxon>
        <taxon>Bdellovibrionota</taxon>
        <taxon>Bacteriovoracia</taxon>
        <taxon>Bacteriovoracales</taxon>
        <taxon>Bacteriovoracaceae</taxon>
        <taxon>Bacteriovorax</taxon>
    </lineage>
</organism>
<dbReference type="Proteomes" id="UP001302274">
    <property type="component" value="Unassembled WGS sequence"/>
</dbReference>
<sequence>MEIIKLKPDSTYEETQKLRASVDCLIFDKKKLATKDSFMVDDENFDIRKQPLRLAVMSLHDLDSTWNILTDRFRRNTMIIAPDDEVRDNPEIVQFLESQGVALLMTKRLENGKLSYDGLVRSLTSLRFNTLLVEDKIDMIEELSI</sequence>
<evidence type="ECO:0000313" key="2">
    <source>
        <dbReference type="Proteomes" id="UP001302274"/>
    </source>
</evidence>
<keyword evidence="2" id="KW-1185">Reference proteome</keyword>
<comment type="caution">
    <text evidence="1">The sequence shown here is derived from an EMBL/GenBank/DDBJ whole genome shotgun (WGS) entry which is preliminary data.</text>
</comment>
<name>A0ABU5VSG3_9BACT</name>
<accession>A0ABU5VSG3</accession>